<gene>
    <name evidence="8" type="primary">CNN3</name>
</gene>
<keyword evidence="5" id="KW-0256">Endoplasmic reticulum</keyword>
<dbReference type="Pfam" id="PF08660">
    <property type="entry name" value="Alg14"/>
    <property type="match status" value="1"/>
</dbReference>
<evidence type="ECO:0000256" key="3">
    <source>
        <dbReference type="ARBA" id="ARBA00017467"/>
    </source>
</evidence>
<keyword evidence="7" id="KW-0472">Membrane</keyword>
<dbReference type="Ensembl" id="ENSSSCT00060028066.1">
    <property type="protein sequence ID" value="ENSSSCP00060012012.1"/>
    <property type="gene ID" value="ENSSSCG00060020709.1"/>
</dbReference>
<dbReference type="GO" id="GO:0005789">
    <property type="term" value="C:endoplasmic reticulum membrane"/>
    <property type="evidence" value="ECO:0007669"/>
    <property type="project" value="UniProtKB-SubCell"/>
</dbReference>
<evidence type="ECO:0000256" key="6">
    <source>
        <dbReference type="ARBA" id="ARBA00022989"/>
    </source>
</evidence>
<evidence type="ECO:0000256" key="5">
    <source>
        <dbReference type="ARBA" id="ARBA00022824"/>
    </source>
</evidence>
<keyword evidence="6" id="KW-1133">Transmembrane helix</keyword>
<proteinExistence type="inferred from homology"/>
<dbReference type="InterPro" id="IPR013969">
    <property type="entry name" value="Oligosacch_biosynth_Alg14"/>
</dbReference>
<dbReference type="AlphaFoldDB" id="A0A8D1UNG7"/>
<evidence type="ECO:0000256" key="1">
    <source>
        <dbReference type="ARBA" id="ARBA00004389"/>
    </source>
</evidence>
<evidence type="ECO:0000313" key="9">
    <source>
        <dbReference type="Proteomes" id="UP000694723"/>
    </source>
</evidence>
<evidence type="ECO:0000313" key="8">
    <source>
        <dbReference type="Ensembl" id="ENSSSCP00060012012.1"/>
    </source>
</evidence>
<dbReference type="Proteomes" id="UP000694723">
    <property type="component" value="Unplaced"/>
</dbReference>
<evidence type="ECO:0000256" key="2">
    <source>
        <dbReference type="ARBA" id="ARBA00009731"/>
    </source>
</evidence>
<dbReference type="PANTHER" id="PTHR12154">
    <property type="entry name" value="GLYCOSYL TRANSFERASE-RELATED"/>
    <property type="match status" value="1"/>
</dbReference>
<evidence type="ECO:0000256" key="7">
    <source>
        <dbReference type="ARBA" id="ARBA00023136"/>
    </source>
</evidence>
<protein>
    <recommendedName>
        <fullName evidence="3">UDP-N-acetylglucosamine transferase subunit ALG14</fullName>
    </recommendedName>
</protein>
<organism evidence="8 9">
    <name type="scientific">Sus scrofa</name>
    <name type="common">Pig</name>
    <dbReference type="NCBI Taxonomy" id="9823"/>
    <lineage>
        <taxon>Eukaryota</taxon>
        <taxon>Metazoa</taxon>
        <taxon>Chordata</taxon>
        <taxon>Craniata</taxon>
        <taxon>Vertebrata</taxon>
        <taxon>Euteleostomi</taxon>
        <taxon>Mammalia</taxon>
        <taxon>Eutheria</taxon>
        <taxon>Laurasiatheria</taxon>
        <taxon>Artiodactyla</taxon>
        <taxon>Suina</taxon>
        <taxon>Suidae</taxon>
        <taxon>Sus</taxon>
    </lineage>
</organism>
<dbReference type="PANTHER" id="PTHR12154:SF4">
    <property type="entry name" value="UDP-N-ACETYLGLUCOSAMINE TRANSFERASE SUBUNIT ALG14 HOMOLOG"/>
    <property type="match status" value="1"/>
</dbReference>
<keyword evidence="4" id="KW-0812">Transmembrane</keyword>
<reference evidence="8" key="1">
    <citation type="submission" date="2025-08" db="UniProtKB">
        <authorList>
            <consortium name="Ensembl"/>
        </authorList>
    </citation>
    <scope>IDENTIFICATION</scope>
</reference>
<name>A0A8D1UNG7_PIG</name>
<dbReference type="GO" id="GO:0006488">
    <property type="term" value="P:dolichol-linked oligosaccharide biosynthetic process"/>
    <property type="evidence" value="ECO:0007669"/>
    <property type="project" value="InterPro"/>
</dbReference>
<comment type="similarity">
    <text evidence="2">Belongs to the ALG14 family.</text>
</comment>
<comment type="subcellular location">
    <subcellularLocation>
        <location evidence="1">Endoplasmic reticulum membrane</location>
        <topology evidence="1">Single-pass membrane protein</topology>
    </subcellularLocation>
</comment>
<sequence>MGGALILAAAGAALAVLLAVRLWVVLRPRAAVPRRSLSLLVVAGSGGHTTEILRLLETLSDAYSPRHYVIADTDEMSAHKINSFERNRADRNPSTTRVQRKLHWTKKRSAGPRCLSIHGVKVRIRFFKPRQERNNETVIVDCFLFSKINDIILGSHWFKCCVTGQERVFLSVYLPFSSGY</sequence>
<evidence type="ECO:0000256" key="4">
    <source>
        <dbReference type="ARBA" id="ARBA00022692"/>
    </source>
</evidence>
<accession>A0A8D1UNG7</accession>